<dbReference type="Pfam" id="PF00078">
    <property type="entry name" value="RVT_1"/>
    <property type="match status" value="1"/>
</dbReference>
<dbReference type="GO" id="GO:0004519">
    <property type="term" value="F:endonuclease activity"/>
    <property type="evidence" value="ECO:0007669"/>
    <property type="project" value="UniProtKB-KW"/>
</dbReference>
<keyword evidence="3" id="KW-0255">Endonuclease</keyword>
<sequence length="281" mass="32385">MKQSPLNQVIEKSNEYNLPLCVGFIDYEKAFDSVEHFAIYDALRKINVNETYVTILENIYRNASERVHIDNLESEPFPIHRGVRQGDPISPKLFTAAIEMIFRKADLEHGLNIDGETLTNLRFADDVALVTEKVENMEEQLNVLNNISLESGLKMHKGKTKYMNNFESNKDITIDKEKIEKVESYKYLGQTTYLKDTTKEEVTCRIRAGWSCFGRNRDVLRRQNAHFSKKTSLRPVCPPHHDLRMPNLVIDKSYDPKVKSCTKSNGDKDTRNKAGRPSEVQ</sequence>
<comment type="caution">
    <text evidence="3">The sequence shown here is derived from an EMBL/GenBank/DDBJ whole genome shotgun (WGS) entry which is preliminary data.</text>
</comment>
<dbReference type="CDD" id="cd01650">
    <property type="entry name" value="RT_nLTR_like"/>
    <property type="match status" value="1"/>
</dbReference>
<evidence type="ECO:0000313" key="4">
    <source>
        <dbReference type="Proteomes" id="UP000735302"/>
    </source>
</evidence>
<organism evidence="3 4">
    <name type="scientific">Plakobranchus ocellatus</name>
    <dbReference type="NCBI Taxonomy" id="259542"/>
    <lineage>
        <taxon>Eukaryota</taxon>
        <taxon>Metazoa</taxon>
        <taxon>Spiralia</taxon>
        <taxon>Lophotrochozoa</taxon>
        <taxon>Mollusca</taxon>
        <taxon>Gastropoda</taxon>
        <taxon>Heterobranchia</taxon>
        <taxon>Euthyneura</taxon>
        <taxon>Panpulmonata</taxon>
        <taxon>Sacoglossa</taxon>
        <taxon>Placobranchoidea</taxon>
        <taxon>Plakobranchidae</taxon>
        <taxon>Plakobranchus</taxon>
    </lineage>
</organism>
<feature type="region of interest" description="Disordered" evidence="1">
    <location>
        <begin position="258"/>
        <end position="281"/>
    </location>
</feature>
<dbReference type="EMBL" id="BLXT01002310">
    <property type="protein sequence ID" value="GFN93010.1"/>
    <property type="molecule type" value="Genomic_DNA"/>
</dbReference>
<feature type="domain" description="Reverse transcriptase" evidence="2">
    <location>
        <begin position="1"/>
        <end position="192"/>
    </location>
</feature>
<proteinExistence type="predicted"/>
<dbReference type="Proteomes" id="UP000735302">
    <property type="component" value="Unassembled WGS sequence"/>
</dbReference>
<protein>
    <submittedName>
        <fullName evidence="3">Endonuclease-reverse transcriptase</fullName>
    </submittedName>
</protein>
<dbReference type="PROSITE" id="PS50878">
    <property type="entry name" value="RT_POL"/>
    <property type="match status" value="1"/>
</dbReference>
<evidence type="ECO:0000259" key="2">
    <source>
        <dbReference type="PROSITE" id="PS50878"/>
    </source>
</evidence>
<accession>A0AAV3ZEF7</accession>
<dbReference type="PANTHER" id="PTHR47027">
    <property type="entry name" value="REVERSE TRANSCRIPTASE DOMAIN-CONTAINING PROTEIN"/>
    <property type="match status" value="1"/>
</dbReference>
<keyword evidence="4" id="KW-1185">Reference proteome</keyword>
<dbReference type="InterPro" id="IPR000477">
    <property type="entry name" value="RT_dom"/>
</dbReference>
<gene>
    <name evidence="3" type="ORF">PoB_001951600</name>
</gene>
<keyword evidence="3" id="KW-0540">Nuclease</keyword>
<dbReference type="PANTHER" id="PTHR47027:SF20">
    <property type="entry name" value="REVERSE TRANSCRIPTASE-LIKE PROTEIN WITH RNA-DIRECTED DNA POLYMERASE DOMAIN"/>
    <property type="match status" value="1"/>
</dbReference>
<keyword evidence="3" id="KW-0378">Hydrolase</keyword>
<dbReference type="AlphaFoldDB" id="A0AAV3ZEF7"/>
<dbReference type="InterPro" id="IPR043502">
    <property type="entry name" value="DNA/RNA_pol_sf"/>
</dbReference>
<dbReference type="SUPFAM" id="SSF56672">
    <property type="entry name" value="DNA/RNA polymerases"/>
    <property type="match status" value="1"/>
</dbReference>
<name>A0AAV3ZEF7_9GAST</name>
<reference evidence="3 4" key="1">
    <citation type="journal article" date="2021" name="Elife">
        <title>Chloroplast acquisition without the gene transfer in kleptoplastic sea slugs, Plakobranchus ocellatus.</title>
        <authorList>
            <person name="Maeda T."/>
            <person name="Takahashi S."/>
            <person name="Yoshida T."/>
            <person name="Shimamura S."/>
            <person name="Takaki Y."/>
            <person name="Nagai Y."/>
            <person name="Toyoda A."/>
            <person name="Suzuki Y."/>
            <person name="Arimoto A."/>
            <person name="Ishii H."/>
            <person name="Satoh N."/>
            <person name="Nishiyama T."/>
            <person name="Hasebe M."/>
            <person name="Maruyama T."/>
            <person name="Minagawa J."/>
            <person name="Obokata J."/>
            <person name="Shigenobu S."/>
        </authorList>
    </citation>
    <scope>NUCLEOTIDE SEQUENCE [LARGE SCALE GENOMIC DNA]</scope>
</reference>
<evidence type="ECO:0000313" key="3">
    <source>
        <dbReference type="EMBL" id="GFN93010.1"/>
    </source>
</evidence>
<evidence type="ECO:0000256" key="1">
    <source>
        <dbReference type="SAM" id="MobiDB-lite"/>
    </source>
</evidence>